<evidence type="ECO:0000313" key="2">
    <source>
        <dbReference type="Proteomes" id="UP000789325"/>
    </source>
</evidence>
<feature type="non-terminal residue" evidence="1">
    <location>
        <position position="1"/>
    </location>
</feature>
<reference evidence="1" key="2">
    <citation type="submission" date="2021-09" db="EMBL/GenBank/DDBJ databases">
        <authorList>
            <person name="Gilroy R."/>
        </authorList>
    </citation>
    <scope>NUCLEOTIDE SEQUENCE</scope>
    <source>
        <strain evidence="1">USAMLcec12-2067</strain>
    </source>
</reference>
<comment type="caution">
    <text evidence="1">The sequence shown here is derived from an EMBL/GenBank/DDBJ whole genome shotgun (WGS) entry which is preliminary data.</text>
</comment>
<reference evidence="1" key="1">
    <citation type="journal article" date="2021" name="PeerJ">
        <title>Extensive microbial diversity within the chicken gut microbiome revealed by metagenomics and culture.</title>
        <authorList>
            <person name="Gilroy R."/>
            <person name="Ravi A."/>
            <person name="Getino M."/>
            <person name="Pursley I."/>
            <person name="Horton D.L."/>
            <person name="Alikhan N.F."/>
            <person name="Baker D."/>
            <person name="Gharbi K."/>
            <person name="Hall N."/>
            <person name="Watson M."/>
            <person name="Adriaenssens E.M."/>
            <person name="Foster-Nyarko E."/>
            <person name="Jarju S."/>
            <person name="Secka A."/>
            <person name="Antonio M."/>
            <person name="Oren A."/>
            <person name="Chaudhuri R.R."/>
            <person name="La Ragione R."/>
            <person name="Hildebrand F."/>
            <person name="Pallen M.J."/>
        </authorList>
    </citation>
    <scope>NUCLEOTIDE SEQUENCE</scope>
    <source>
        <strain evidence="1">USAMLcec12-2067</strain>
    </source>
</reference>
<organism evidence="1 2">
    <name type="scientific">Rubneribacter badeniensis</name>
    <dbReference type="NCBI Taxonomy" id="2070688"/>
    <lineage>
        <taxon>Bacteria</taxon>
        <taxon>Bacillati</taxon>
        <taxon>Actinomycetota</taxon>
        <taxon>Coriobacteriia</taxon>
        <taxon>Eggerthellales</taxon>
        <taxon>Eggerthellaceae</taxon>
        <taxon>Rubneribacter</taxon>
    </lineage>
</organism>
<protein>
    <submittedName>
        <fullName evidence="1">Uncharacterized protein</fullName>
    </submittedName>
</protein>
<proteinExistence type="predicted"/>
<gene>
    <name evidence="1" type="ORF">K8V16_06980</name>
</gene>
<dbReference type="AlphaFoldDB" id="A0A9D2VKT0"/>
<dbReference type="Proteomes" id="UP000789325">
    <property type="component" value="Unassembled WGS sequence"/>
</dbReference>
<dbReference type="EMBL" id="DYZL01000145">
    <property type="protein sequence ID" value="HJH43524.1"/>
    <property type="molecule type" value="Genomic_DNA"/>
</dbReference>
<sequence length="325" mass="36947">MSPNIGPGGRLGKSMFGIPMVPRVVSGGCGEVTATRTIRYSRKLFEYERRFGSVLPKRFSSDPLLRCVFFSVMAIEDSNRPESFRFFERIACTVGLAHSTGIMQQKSNKPLSDHESVKLAAAYISRMWDTFLTTFAKSIQSGYSPDAIVFTSSWYKYDYNRLADATENAFGYFYGDYCGTRLLDAGVVFSQVKGFWERNRYGLLPQTVISSWDVPPTEATWFGSEKIYWMNDYTVTRTTCPKNLDGYKLIVIDGGSNQASYEKVAELHRRIESRMGFVIKVTLIENVHVAIYAYCAAEQVDSIIDNEWRIIRIDEGQSKTLFIED</sequence>
<name>A0A9D2VKT0_9ACTN</name>
<evidence type="ECO:0000313" key="1">
    <source>
        <dbReference type="EMBL" id="HJH43524.1"/>
    </source>
</evidence>
<accession>A0A9D2VKT0</accession>